<dbReference type="SUPFAM" id="SSF55729">
    <property type="entry name" value="Acyl-CoA N-acyltransferases (Nat)"/>
    <property type="match status" value="1"/>
</dbReference>
<dbReference type="PROSITE" id="PS51186">
    <property type="entry name" value="GNAT"/>
    <property type="match status" value="1"/>
</dbReference>
<sequence>MYSYNTLNELTQDVKNRISSLYAKDPLTYAYPYYDLITPEEAVRTSLIMDKDSMVLIWKGLGRNDILIYGDAVKLIPDVEVHNIQTYNLENVDLISSRFPWLKATRYIDMVCESPEPSAVVTRLRDEDLDMLVKVREISTGMISYERANRLIGKTFGVKIDGKLVSIGSFLVKLPEVWIIGGVFTLPEYRGRGYAGEIVKAMAWEARSNGAIPLLHVREDNIPAIRSYSRVGCREIRRRWWLI</sequence>
<name>A0A088E5G3_9CREN</name>
<organism evidence="2 3">
    <name type="scientific">Metallosphaera sedula</name>
    <dbReference type="NCBI Taxonomy" id="43687"/>
    <lineage>
        <taxon>Archaea</taxon>
        <taxon>Thermoproteota</taxon>
        <taxon>Thermoprotei</taxon>
        <taxon>Sulfolobales</taxon>
        <taxon>Sulfolobaceae</taxon>
        <taxon>Metallosphaera</taxon>
    </lineage>
</organism>
<dbReference type="CDD" id="cd04301">
    <property type="entry name" value="NAT_SF"/>
    <property type="match status" value="1"/>
</dbReference>
<dbReference type="InterPro" id="IPR016181">
    <property type="entry name" value="Acyl_CoA_acyltransferase"/>
</dbReference>
<dbReference type="OMA" id="SPHWHYY"/>
<feature type="domain" description="N-acetyltransferase" evidence="1">
    <location>
        <begin position="119"/>
        <end position="243"/>
    </location>
</feature>
<dbReference type="InterPro" id="IPR013653">
    <property type="entry name" value="GCN5-like_dom"/>
</dbReference>
<evidence type="ECO:0000259" key="1">
    <source>
        <dbReference type="PROSITE" id="PS51186"/>
    </source>
</evidence>
<dbReference type="Gene3D" id="3.40.630.30">
    <property type="match status" value="1"/>
</dbReference>
<dbReference type="RefSeq" id="WP_012021029.1">
    <property type="nucleotide sequence ID" value="NZ_AP019770.1"/>
</dbReference>
<dbReference type="Pfam" id="PF08445">
    <property type="entry name" value="FR47"/>
    <property type="match status" value="1"/>
</dbReference>
<accession>A0A088E5G3</accession>
<proteinExistence type="predicted"/>
<gene>
    <name evidence="2" type="ORF">HA72_1078</name>
</gene>
<dbReference type="GO" id="GO:0016747">
    <property type="term" value="F:acyltransferase activity, transferring groups other than amino-acyl groups"/>
    <property type="evidence" value="ECO:0007669"/>
    <property type="project" value="InterPro"/>
</dbReference>
<protein>
    <submittedName>
        <fullName evidence="2">GCN5-related N-acetyltransferase</fullName>
    </submittedName>
</protein>
<evidence type="ECO:0000313" key="3">
    <source>
        <dbReference type="Proteomes" id="UP000029084"/>
    </source>
</evidence>
<dbReference type="AlphaFoldDB" id="A0A088E5G3"/>
<keyword evidence="2" id="KW-0808">Transferase</keyword>
<dbReference type="OrthoDB" id="43754at2157"/>
<dbReference type="GeneID" id="91755549"/>
<dbReference type="EMBL" id="CP008822">
    <property type="protein sequence ID" value="AIM27228.1"/>
    <property type="molecule type" value="Genomic_DNA"/>
</dbReference>
<dbReference type="InterPro" id="IPR000182">
    <property type="entry name" value="GNAT_dom"/>
</dbReference>
<reference evidence="2 3" key="1">
    <citation type="journal article" date="2014" name="J. Bacteriol.">
        <title>Role of an Archaeal PitA Transporter in the Copper and Arsenic Resistance of Metallosphaera sedula, an Extreme Thermoacidophile.</title>
        <authorList>
            <person name="McCarthy S."/>
            <person name="Ai C."/>
            <person name="Wheaton G."/>
            <person name="Tevatia R."/>
            <person name="Eckrich V."/>
            <person name="Kelly R."/>
            <person name="Blum P."/>
        </authorList>
    </citation>
    <scope>NUCLEOTIDE SEQUENCE [LARGE SCALE GENOMIC DNA]</scope>
    <source>
        <strain evidence="2 3">CuR1</strain>
    </source>
</reference>
<evidence type="ECO:0000313" key="2">
    <source>
        <dbReference type="EMBL" id="AIM27228.1"/>
    </source>
</evidence>
<dbReference type="Proteomes" id="UP000029084">
    <property type="component" value="Chromosome"/>
</dbReference>